<dbReference type="Pfam" id="PF01966">
    <property type="entry name" value="HD"/>
    <property type="match status" value="1"/>
</dbReference>
<dbReference type="KEGG" id="tpla:ElP_13900"/>
<dbReference type="EMBL" id="CP036426">
    <property type="protein sequence ID" value="QDV33517.1"/>
    <property type="molecule type" value="Genomic_DNA"/>
</dbReference>
<dbReference type="InterPro" id="IPR050798">
    <property type="entry name" value="YhaM_exoribonuc/phosphodiest"/>
</dbReference>
<keyword evidence="1 3" id="KW-0378">Hydrolase</keyword>
<dbReference type="SUPFAM" id="SSF109604">
    <property type="entry name" value="HD-domain/PDEase-like"/>
    <property type="match status" value="1"/>
</dbReference>
<sequence>MTRQYVKQLANGEAVDEVFLVAEKQLRSNRQGQLYLQLDLRDRSGLIGARLWNASEDQARLFDAGDYLKVKGKVQIFQGAAQLILSQIDPTPAEGIDPGEFLPQASRGVSEMTARLRQLLMGVSDPHLRALAECYLIDDDFLRRFTTAPAGVRVHHAYQGGLLEHVLTLMEMADRIAGLYQGLDRDLLLLGIFLHDSGKVYELDYDRAFGYTDEGQLVGHIVIGVELLSEKVRRTVDLTGEAFPVERLMRLKHMIVSHHGPPAFGSPKPPMTPEAIALHYLDNLDAKVHAFSRQIRDDPTIGSAWTSYDANLGHRLYKGAPTAEEGSEPGEWSA</sequence>
<dbReference type="OrthoDB" id="9778453at2"/>
<dbReference type="Gene3D" id="1.10.3210.10">
    <property type="entry name" value="Hypothetical protein af1432"/>
    <property type="match status" value="1"/>
</dbReference>
<dbReference type="PANTHER" id="PTHR37294">
    <property type="entry name" value="3'-5' EXORIBONUCLEASE YHAM"/>
    <property type="match status" value="1"/>
</dbReference>
<protein>
    <submittedName>
        <fullName evidence="3">3'-5' exoribonuclease YhaM</fullName>
        <ecNumber evidence="3">3.1.-.-</ecNumber>
    </submittedName>
</protein>
<dbReference type="PANTHER" id="PTHR37294:SF1">
    <property type="entry name" value="3'-5' EXORIBONUCLEASE YHAM"/>
    <property type="match status" value="1"/>
</dbReference>
<feature type="domain" description="HD/PDEase" evidence="2">
    <location>
        <begin position="158"/>
        <end position="296"/>
    </location>
</feature>
<evidence type="ECO:0000259" key="2">
    <source>
        <dbReference type="SMART" id="SM00471"/>
    </source>
</evidence>
<dbReference type="CDD" id="cd04492">
    <property type="entry name" value="YhaM_OBF_like"/>
    <property type="match status" value="1"/>
</dbReference>
<dbReference type="InterPro" id="IPR004365">
    <property type="entry name" value="NA-bd_OB_tRNA"/>
</dbReference>
<dbReference type="SMART" id="SM00471">
    <property type="entry name" value="HDc"/>
    <property type="match status" value="1"/>
</dbReference>
<evidence type="ECO:0000256" key="1">
    <source>
        <dbReference type="ARBA" id="ARBA00022801"/>
    </source>
</evidence>
<proteinExistence type="predicted"/>
<keyword evidence="4" id="KW-1185">Reference proteome</keyword>
<dbReference type="InterPro" id="IPR012340">
    <property type="entry name" value="NA-bd_OB-fold"/>
</dbReference>
<dbReference type="EC" id="3.1.-.-" evidence="3"/>
<dbReference type="RefSeq" id="WP_145267879.1">
    <property type="nucleotide sequence ID" value="NZ_CP036426.1"/>
</dbReference>
<dbReference type="CDD" id="cd00077">
    <property type="entry name" value="HDc"/>
    <property type="match status" value="1"/>
</dbReference>
<evidence type="ECO:0000313" key="4">
    <source>
        <dbReference type="Proteomes" id="UP000317835"/>
    </source>
</evidence>
<dbReference type="Gene3D" id="2.40.50.140">
    <property type="entry name" value="Nucleic acid-binding proteins"/>
    <property type="match status" value="1"/>
</dbReference>
<dbReference type="GO" id="GO:0003676">
    <property type="term" value="F:nucleic acid binding"/>
    <property type="evidence" value="ECO:0007669"/>
    <property type="project" value="InterPro"/>
</dbReference>
<dbReference type="AlphaFoldDB" id="A0A518GY47"/>
<dbReference type="Proteomes" id="UP000317835">
    <property type="component" value="Chromosome"/>
</dbReference>
<dbReference type="SUPFAM" id="SSF50249">
    <property type="entry name" value="Nucleic acid-binding proteins"/>
    <property type="match status" value="1"/>
</dbReference>
<gene>
    <name evidence="3" type="primary">yhaM_1</name>
    <name evidence="3" type="ORF">ElP_13900</name>
</gene>
<dbReference type="GO" id="GO:0016787">
    <property type="term" value="F:hydrolase activity"/>
    <property type="evidence" value="ECO:0007669"/>
    <property type="project" value="UniProtKB-KW"/>
</dbReference>
<dbReference type="GO" id="GO:0031125">
    <property type="term" value="P:rRNA 3'-end processing"/>
    <property type="evidence" value="ECO:0007669"/>
    <property type="project" value="TreeGrafter"/>
</dbReference>
<dbReference type="Pfam" id="PF01336">
    <property type="entry name" value="tRNA_anti-codon"/>
    <property type="match status" value="1"/>
</dbReference>
<dbReference type="InterPro" id="IPR006674">
    <property type="entry name" value="HD_domain"/>
</dbReference>
<accession>A0A518GY47</accession>
<dbReference type="InterPro" id="IPR003607">
    <property type="entry name" value="HD/PDEase_dom"/>
</dbReference>
<name>A0A518GY47_9BACT</name>
<reference evidence="3 4" key="1">
    <citation type="submission" date="2019-02" db="EMBL/GenBank/DDBJ databases">
        <title>Deep-cultivation of Planctomycetes and their phenomic and genomic characterization uncovers novel biology.</title>
        <authorList>
            <person name="Wiegand S."/>
            <person name="Jogler M."/>
            <person name="Boedeker C."/>
            <person name="Pinto D."/>
            <person name="Vollmers J."/>
            <person name="Rivas-Marin E."/>
            <person name="Kohn T."/>
            <person name="Peeters S.H."/>
            <person name="Heuer A."/>
            <person name="Rast P."/>
            <person name="Oberbeckmann S."/>
            <person name="Bunk B."/>
            <person name="Jeske O."/>
            <person name="Meyerdierks A."/>
            <person name="Storesund J.E."/>
            <person name="Kallscheuer N."/>
            <person name="Luecker S."/>
            <person name="Lage O.M."/>
            <person name="Pohl T."/>
            <person name="Merkel B.J."/>
            <person name="Hornburger P."/>
            <person name="Mueller R.-W."/>
            <person name="Bruemmer F."/>
            <person name="Labrenz M."/>
            <person name="Spormann A.M."/>
            <person name="Op den Camp H."/>
            <person name="Overmann J."/>
            <person name="Amann R."/>
            <person name="Jetten M.S.M."/>
            <person name="Mascher T."/>
            <person name="Medema M.H."/>
            <person name="Devos D.P."/>
            <person name="Kaster A.-K."/>
            <person name="Ovreas L."/>
            <person name="Rohde M."/>
            <person name="Galperin M.Y."/>
            <person name="Jogler C."/>
        </authorList>
    </citation>
    <scope>NUCLEOTIDE SEQUENCE [LARGE SCALE GENOMIC DNA]</scope>
    <source>
        <strain evidence="3 4">ElP</strain>
    </source>
</reference>
<evidence type="ECO:0000313" key="3">
    <source>
        <dbReference type="EMBL" id="QDV33517.1"/>
    </source>
</evidence>
<organism evidence="3 4">
    <name type="scientific">Tautonia plasticadhaerens</name>
    <dbReference type="NCBI Taxonomy" id="2527974"/>
    <lineage>
        <taxon>Bacteria</taxon>
        <taxon>Pseudomonadati</taxon>
        <taxon>Planctomycetota</taxon>
        <taxon>Planctomycetia</taxon>
        <taxon>Isosphaerales</taxon>
        <taxon>Isosphaeraceae</taxon>
        <taxon>Tautonia</taxon>
    </lineage>
</organism>